<dbReference type="SUPFAM" id="SSF51556">
    <property type="entry name" value="Metallo-dependent hydrolases"/>
    <property type="match status" value="1"/>
</dbReference>
<dbReference type="FunFam" id="3.20.20.140:FF:000039">
    <property type="entry name" value="Adenine deaminase"/>
    <property type="match status" value="1"/>
</dbReference>
<evidence type="ECO:0000313" key="8">
    <source>
        <dbReference type="EMBL" id="PWF25395.1"/>
    </source>
</evidence>
<name>A0A2V1K7E5_9BURK</name>
<dbReference type="NCBIfam" id="TIGR01430">
    <property type="entry name" value="aden_deam"/>
    <property type="match status" value="1"/>
</dbReference>
<dbReference type="Gene3D" id="3.20.20.140">
    <property type="entry name" value="Metal-dependent hydrolases"/>
    <property type="match status" value="1"/>
</dbReference>
<comment type="similarity">
    <text evidence="6">Belongs to the metallo-dependent hydrolases superfamily. Adenosine and AMP deaminases family. Adenine deaminase type 2 subfamily.</text>
</comment>
<dbReference type="AlphaFoldDB" id="A0A2V1K7E5"/>
<feature type="binding site" evidence="6">
    <location>
        <position position="277"/>
    </location>
    <ligand>
        <name>Zn(2+)</name>
        <dbReference type="ChEBI" id="CHEBI:29105"/>
        <note>catalytic</note>
    </ligand>
</feature>
<evidence type="ECO:0000256" key="1">
    <source>
        <dbReference type="ARBA" id="ARBA00022490"/>
    </source>
</evidence>
<dbReference type="GO" id="GO:0009168">
    <property type="term" value="P:purine ribonucleoside monophosphate biosynthetic process"/>
    <property type="evidence" value="ECO:0007669"/>
    <property type="project" value="InterPro"/>
</dbReference>
<proteinExistence type="inferred from homology"/>
<dbReference type="GO" id="GO:0005829">
    <property type="term" value="C:cytosol"/>
    <property type="evidence" value="ECO:0007669"/>
    <property type="project" value="TreeGrafter"/>
</dbReference>
<keyword evidence="4 6" id="KW-0862">Zinc</keyword>
<feature type="binding site" evidence="6">
    <location>
        <position position="16"/>
    </location>
    <ligand>
        <name>Zn(2+)</name>
        <dbReference type="ChEBI" id="CHEBI:29105"/>
        <note>catalytic</note>
    </ligand>
</feature>
<dbReference type="InterPro" id="IPR006650">
    <property type="entry name" value="A/AMP_deam_AS"/>
</dbReference>
<comment type="caution">
    <text evidence="8">The sequence shown here is derived from an EMBL/GenBank/DDBJ whole genome shotgun (WGS) entry which is preliminary data.</text>
</comment>
<comment type="catalytic activity">
    <reaction evidence="6">
        <text>adenine + H2O + H(+) = hypoxanthine + NH4(+)</text>
        <dbReference type="Rhea" id="RHEA:23688"/>
        <dbReference type="ChEBI" id="CHEBI:15377"/>
        <dbReference type="ChEBI" id="CHEBI:15378"/>
        <dbReference type="ChEBI" id="CHEBI:16708"/>
        <dbReference type="ChEBI" id="CHEBI:17368"/>
        <dbReference type="ChEBI" id="CHEBI:28938"/>
        <dbReference type="EC" id="3.5.4.2"/>
    </reaction>
</comment>
<feature type="site" description="Important for catalytic activity" evidence="6">
    <location>
        <position position="220"/>
    </location>
</feature>
<dbReference type="GO" id="GO:0009117">
    <property type="term" value="P:nucleotide metabolic process"/>
    <property type="evidence" value="ECO:0007669"/>
    <property type="project" value="UniProtKB-KW"/>
</dbReference>
<feature type="binding site" evidence="6">
    <location>
        <position position="196"/>
    </location>
    <ligand>
        <name>Zn(2+)</name>
        <dbReference type="ChEBI" id="CHEBI:29105"/>
        <note>catalytic</note>
    </ligand>
</feature>
<dbReference type="GO" id="GO:0008270">
    <property type="term" value="F:zinc ion binding"/>
    <property type="evidence" value="ECO:0007669"/>
    <property type="project" value="UniProtKB-UniRule"/>
</dbReference>
<comment type="cofactor">
    <cofactor evidence="6">
        <name>Zn(2+)</name>
        <dbReference type="ChEBI" id="CHEBI:29105"/>
    </cofactor>
    <text evidence="6">Binds 1 zinc ion per subunit.</text>
</comment>
<reference evidence="9" key="1">
    <citation type="submission" date="2018-05" db="EMBL/GenBank/DDBJ databases">
        <authorList>
            <person name="Li Y."/>
        </authorList>
    </citation>
    <scope>NUCLEOTIDE SEQUENCE [LARGE SCALE GENOMIC DNA]</scope>
    <source>
        <strain evidence="9">3d-2-2</strain>
    </source>
</reference>
<evidence type="ECO:0000256" key="5">
    <source>
        <dbReference type="ARBA" id="ARBA00023080"/>
    </source>
</evidence>
<dbReference type="EMBL" id="QETA01000001">
    <property type="protein sequence ID" value="PWF25395.1"/>
    <property type="molecule type" value="Genomic_DNA"/>
</dbReference>
<evidence type="ECO:0000256" key="2">
    <source>
        <dbReference type="ARBA" id="ARBA00022723"/>
    </source>
</evidence>
<feature type="binding site" evidence="6">
    <location>
        <position position="278"/>
    </location>
    <ligand>
        <name>substrate</name>
    </ligand>
</feature>
<dbReference type="InterPro" id="IPR006330">
    <property type="entry name" value="Ado/ade_deaminase"/>
</dbReference>
<evidence type="ECO:0000256" key="3">
    <source>
        <dbReference type="ARBA" id="ARBA00022801"/>
    </source>
</evidence>
<gene>
    <name evidence="8" type="ORF">DD235_04460</name>
</gene>
<dbReference type="PROSITE" id="PS00485">
    <property type="entry name" value="A_DEAMINASE"/>
    <property type="match status" value="1"/>
</dbReference>
<dbReference type="Pfam" id="PF00962">
    <property type="entry name" value="A_deaminase"/>
    <property type="match status" value="1"/>
</dbReference>
<keyword evidence="3 6" id="KW-0378">Hydrolase</keyword>
<keyword evidence="5 6" id="KW-0546">Nucleotide metabolism</keyword>
<comment type="function">
    <text evidence="6">Catalyzes the hydrolytic deamination of adenine to hypoxanthine. Plays an important role in the purine salvage pathway and in nitrogen catabolism.</text>
</comment>
<dbReference type="Proteomes" id="UP000245212">
    <property type="component" value="Unassembled WGS sequence"/>
</dbReference>
<evidence type="ECO:0000313" key="9">
    <source>
        <dbReference type="Proteomes" id="UP000245212"/>
    </source>
</evidence>
<sequence length="334" mass="37560">MNLEEFVIALPKAELHLHIEGTLEPEMMFELARRNAVPLPWDSVEATRVAYDFSNLQSFLDLYYAGAAVLLHEQDFHDLALAYLERAHADGVVHAELFFDPQTHTLRSVPFSTVLDGLERACVEAQQRWGMSTRLIMSFLRHLSEEDGFATLDEARPHLHRLHGVGLDSSELGHPPSKFERLFAECRRLGLPVVAHAGEEGPPEYIFEALDLLQSQRIDHGVRASEDPALMARLAREQIPLTVCPFSNVRLRVFDTLAEHNLKTLLDAGLNVSINSDDPAYFGGYVAQNYIDTAAALSLSRAEIKRIARNSLQASFVSDAQRRPWLERLDSLPD</sequence>
<dbReference type="GO" id="GO:0006146">
    <property type="term" value="P:adenine catabolic process"/>
    <property type="evidence" value="ECO:0007669"/>
    <property type="project" value="UniProtKB-UniRule"/>
</dbReference>
<dbReference type="PANTHER" id="PTHR43114:SF6">
    <property type="entry name" value="ADENINE DEAMINASE"/>
    <property type="match status" value="1"/>
</dbReference>
<feature type="active site" description="Proton donor" evidence="6">
    <location>
        <position position="199"/>
    </location>
</feature>
<evidence type="ECO:0000256" key="4">
    <source>
        <dbReference type="ARBA" id="ARBA00022833"/>
    </source>
</evidence>
<evidence type="ECO:0000259" key="7">
    <source>
        <dbReference type="Pfam" id="PF00962"/>
    </source>
</evidence>
<dbReference type="InterPro" id="IPR001365">
    <property type="entry name" value="A_deaminase_dom"/>
</dbReference>
<protein>
    <recommendedName>
        <fullName evidence="6">Adenine deaminase</fullName>
        <shortName evidence="6">ADE</shortName>
        <ecNumber evidence="6">3.5.4.2</ecNumber>
    </recommendedName>
    <alternativeName>
        <fullName evidence="6">Adenine aminohydrolase</fullName>
        <shortName evidence="6">AAH</shortName>
    </alternativeName>
</protein>
<feature type="binding site" evidence="6">
    <location>
        <position position="18"/>
    </location>
    <ligand>
        <name>Zn(2+)</name>
        <dbReference type="ChEBI" id="CHEBI:29105"/>
        <note>catalytic</note>
    </ligand>
</feature>
<dbReference type="RefSeq" id="WP_109060798.1">
    <property type="nucleotide sequence ID" value="NZ_QETA01000001.1"/>
</dbReference>
<dbReference type="CDD" id="cd01320">
    <property type="entry name" value="ADA"/>
    <property type="match status" value="1"/>
</dbReference>
<dbReference type="EC" id="3.5.4.2" evidence="6"/>
<keyword evidence="2 6" id="KW-0479">Metal-binding</keyword>
<evidence type="ECO:0000256" key="6">
    <source>
        <dbReference type="HAMAP-Rule" id="MF_01962"/>
    </source>
</evidence>
<dbReference type="NCBIfam" id="NF006850">
    <property type="entry name" value="PRK09358.1-6"/>
    <property type="match status" value="1"/>
</dbReference>
<organism evidence="8 9">
    <name type="scientific">Corticimicrobacter populi</name>
    <dbReference type="NCBI Taxonomy" id="2175229"/>
    <lineage>
        <taxon>Bacteria</taxon>
        <taxon>Pseudomonadati</taxon>
        <taxon>Pseudomonadota</taxon>
        <taxon>Betaproteobacteria</taxon>
        <taxon>Burkholderiales</taxon>
        <taxon>Alcaligenaceae</taxon>
        <taxon>Corticimicrobacter</taxon>
    </lineage>
</organism>
<dbReference type="GO" id="GO:0000034">
    <property type="term" value="F:adenine deaminase activity"/>
    <property type="evidence" value="ECO:0007669"/>
    <property type="project" value="UniProtKB-UniRule"/>
</dbReference>
<dbReference type="GO" id="GO:0043103">
    <property type="term" value="P:hypoxanthine salvage"/>
    <property type="evidence" value="ECO:0007669"/>
    <property type="project" value="UniProtKB-UniRule"/>
</dbReference>
<feature type="domain" description="Adenosine deaminase" evidence="7">
    <location>
        <begin position="11"/>
        <end position="330"/>
    </location>
</feature>
<dbReference type="InterPro" id="IPR028892">
    <property type="entry name" value="ADE"/>
</dbReference>
<keyword evidence="9" id="KW-1185">Reference proteome</keyword>
<accession>A0A2V1K7E5</accession>
<dbReference type="InterPro" id="IPR032466">
    <property type="entry name" value="Metal_Hydrolase"/>
</dbReference>
<keyword evidence="1" id="KW-0963">Cytoplasm</keyword>
<dbReference type="PANTHER" id="PTHR43114">
    <property type="entry name" value="ADENINE DEAMINASE"/>
    <property type="match status" value="1"/>
</dbReference>
<dbReference type="HAMAP" id="MF_01962">
    <property type="entry name" value="Adenine_deaminase"/>
    <property type="match status" value="1"/>
</dbReference>